<dbReference type="SUPFAM" id="SSF53756">
    <property type="entry name" value="UDP-Glycosyltransferase/glycogen phosphorylase"/>
    <property type="match status" value="1"/>
</dbReference>
<gene>
    <name evidence="3" type="ORF">Q5Y73_11385</name>
</gene>
<protein>
    <submittedName>
        <fullName evidence="3">Glycosyltransferase family 4 protein</fullName>
    </submittedName>
</protein>
<dbReference type="Gene3D" id="3.40.50.2000">
    <property type="entry name" value="Glycogen Phosphorylase B"/>
    <property type="match status" value="2"/>
</dbReference>
<accession>A0ABT9IZH6</accession>
<dbReference type="Pfam" id="PF00534">
    <property type="entry name" value="Glycos_transf_1"/>
    <property type="match status" value="1"/>
</dbReference>
<proteinExistence type="predicted"/>
<dbReference type="PANTHER" id="PTHR12526">
    <property type="entry name" value="GLYCOSYLTRANSFERASE"/>
    <property type="match status" value="1"/>
</dbReference>
<dbReference type="PANTHER" id="PTHR12526:SF630">
    <property type="entry name" value="GLYCOSYLTRANSFERASE"/>
    <property type="match status" value="1"/>
</dbReference>
<name>A0ABT9IZH6_9BACL</name>
<evidence type="ECO:0000259" key="1">
    <source>
        <dbReference type="Pfam" id="PF00534"/>
    </source>
</evidence>
<dbReference type="EMBL" id="JAVAMP010000004">
    <property type="protein sequence ID" value="MDP5274715.1"/>
    <property type="molecule type" value="Genomic_DNA"/>
</dbReference>
<reference evidence="3 4" key="1">
    <citation type="submission" date="2023-08" db="EMBL/GenBank/DDBJ databases">
        <authorList>
            <person name="Park J.-S."/>
        </authorList>
    </citation>
    <scope>NUCLEOTIDE SEQUENCE [LARGE SCALE GENOMIC DNA]</scope>
    <source>
        <strain evidence="3 4">2205SS18-9</strain>
    </source>
</reference>
<comment type="caution">
    <text evidence="3">The sequence shown here is derived from an EMBL/GenBank/DDBJ whole genome shotgun (WGS) entry which is preliminary data.</text>
</comment>
<keyword evidence="4" id="KW-1185">Reference proteome</keyword>
<evidence type="ECO:0000313" key="3">
    <source>
        <dbReference type="EMBL" id="MDP5274715.1"/>
    </source>
</evidence>
<feature type="domain" description="Glycosyl transferase family 1" evidence="1">
    <location>
        <begin position="206"/>
        <end position="372"/>
    </location>
</feature>
<dbReference type="InterPro" id="IPR001296">
    <property type="entry name" value="Glyco_trans_1"/>
</dbReference>
<evidence type="ECO:0000259" key="2">
    <source>
        <dbReference type="Pfam" id="PF13477"/>
    </source>
</evidence>
<sequence length="411" mass="47005">MQNTLLNMMNNESIVSSENHKVLHISTIDITITKMLMDKMKELQKLGYEVDFMSTDTGLAAEIELEGFKHIPVHISRSIHIIEDIKSILEVYKLLKNSNYDIVHTHTAKAGFIGRVAAFLAGKKIVAHTSHGLPFYKGQSTLSYHLYKWLEKTASWFSHAYFSQNVEDLKTIQKFVPKKLLTGYEGNGVPLEKLDLIPRLNDSEKTSLKKSMGLSQNEFIFLMGARMEPVKNHKMLIQAVNQMNQDLNFKVILAGEGILKQSIVDLADELGIRNKIIFLGYTENIYNYIQIADAVLLTSEKEGIPRIIMESMVFLKPVLATNVLGTKELVTDSETGELVELNDVSTLARRMSEWMEEQSQSKLMEYGINARKRIEDHFTEAIVAQRIHQYYETLLKIPHRNTYHEKRAETL</sequence>
<dbReference type="InterPro" id="IPR028098">
    <property type="entry name" value="Glyco_trans_4-like_N"/>
</dbReference>
<evidence type="ECO:0000313" key="4">
    <source>
        <dbReference type="Proteomes" id="UP001231941"/>
    </source>
</evidence>
<dbReference type="CDD" id="cd03808">
    <property type="entry name" value="GT4_CapM-like"/>
    <property type="match status" value="1"/>
</dbReference>
<feature type="domain" description="Glycosyltransferase subfamily 4-like N-terminal" evidence="2">
    <location>
        <begin position="26"/>
        <end position="153"/>
    </location>
</feature>
<dbReference type="Proteomes" id="UP001231941">
    <property type="component" value="Unassembled WGS sequence"/>
</dbReference>
<dbReference type="Pfam" id="PF13477">
    <property type="entry name" value="Glyco_trans_4_2"/>
    <property type="match status" value="1"/>
</dbReference>
<organism evidence="3 4">
    <name type="scientific">Chengkuizengella axinellae</name>
    <dbReference type="NCBI Taxonomy" id="3064388"/>
    <lineage>
        <taxon>Bacteria</taxon>
        <taxon>Bacillati</taxon>
        <taxon>Bacillota</taxon>
        <taxon>Bacilli</taxon>
        <taxon>Bacillales</taxon>
        <taxon>Paenibacillaceae</taxon>
        <taxon>Chengkuizengella</taxon>
    </lineage>
</organism>
<dbReference type="RefSeq" id="WP_305992021.1">
    <property type="nucleotide sequence ID" value="NZ_JAVAMP010000004.1"/>
</dbReference>